<evidence type="ECO:0000256" key="4">
    <source>
        <dbReference type="ARBA" id="ARBA00022475"/>
    </source>
</evidence>
<evidence type="ECO:0000256" key="5">
    <source>
        <dbReference type="ARBA" id="ARBA00022741"/>
    </source>
</evidence>
<dbReference type="CDD" id="cd03257">
    <property type="entry name" value="ABC_NikE_OppD_transporters"/>
    <property type="match status" value="1"/>
</dbReference>
<evidence type="ECO:0000256" key="1">
    <source>
        <dbReference type="ARBA" id="ARBA00004202"/>
    </source>
</evidence>
<dbReference type="InterPro" id="IPR003593">
    <property type="entry name" value="AAA+_ATPase"/>
</dbReference>
<evidence type="ECO:0000313" key="10">
    <source>
        <dbReference type="Proteomes" id="UP001595969"/>
    </source>
</evidence>
<dbReference type="PROSITE" id="PS50893">
    <property type="entry name" value="ABC_TRANSPORTER_2"/>
    <property type="match status" value="1"/>
</dbReference>
<keyword evidence="6 9" id="KW-0067">ATP-binding</keyword>
<dbReference type="PANTHER" id="PTHR43297">
    <property type="entry name" value="OLIGOPEPTIDE TRANSPORT ATP-BINDING PROTEIN APPD"/>
    <property type="match status" value="1"/>
</dbReference>
<dbReference type="InterPro" id="IPR050388">
    <property type="entry name" value="ABC_Ni/Peptide_Import"/>
</dbReference>
<dbReference type="InterPro" id="IPR027417">
    <property type="entry name" value="P-loop_NTPase"/>
</dbReference>
<gene>
    <name evidence="9" type="ORF">ACFO5I_05420</name>
</gene>
<dbReference type="SMART" id="SM00382">
    <property type="entry name" value="AAA"/>
    <property type="match status" value="1"/>
</dbReference>
<evidence type="ECO:0000313" key="9">
    <source>
        <dbReference type="EMBL" id="MFC4719163.1"/>
    </source>
</evidence>
<keyword evidence="5" id="KW-0547">Nucleotide-binding</keyword>
<dbReference type="InterPro" id="IPR017871">
    <property type="entry name" value="ABC_transporter-like_CS"/>
</dbReference>
<evidence type="ECO:0000259" key="8">
    <source>
        <dbReference type="PROSITE" id="PS50893"/>
    </source>
</evidence>
<comment type="similarity">
    <text evidence="2">Belongs to the ABC transporter superfamily.</text>
</comment>
<accession>A0ABV9MWX2</accession>
<dbReference type="Pfam" id="PF08352">
    <property type="entry name" value="oligo_HPY"/>
    <property type="match status" value="1"/>
</dbReference>
<keyword evidence="3" id="KW-0813">Transport</keyword>
<keyword evidence="7" id="KW-0472">Membrane</keyword>
<keyword evidence="4" id="KW-1003">Cell membrane</keyword>
<name>A0ABV9MWX2_9ENTE</name>
<dbReference type="Gene3D" id="3.40.50.300">
    <property type="entry name" value="P-loop containing nucleotide triphosphate hydrolases"/>
    <property type="match status" value="1"/>
</dbReference>
<dbReference type="PROSITE" id="PS00211">
    <property type="entry name" value="ABC_TRANSPORTER_1"/>
    <property type="match status" value="1"/>
</dbReference>
<dbReference type="Pfam" id="PF00005">
    <property type="entry name" value="ABC_tran"/>
    <property type="match status" value="1"/>
</dbReference>
<dbReference type="GO" id="GO:0005524">
    <property type="term" value="F:ATP binding"/>
    <property type="evidence" value="ECO:0007669"/>
    <property type="project" value="UniProtKB-KW"/>
</dbReference>
<dbReference type="InterPro" id="IPR003439">
    <property type="entry name" value="ABC_transporter-like_ATP-bd"/>
</dbReference>
<comment type="caution">
    <text evidence="9">The sequence shown here is derived from an EMBL/GenBank/DDBJ whole genome shotgun (WGS) entry which is preliminary data.</text>
</comment>
<evidence type="ECO:0000256" key="7">
    <source>
        <dbReference type="ARBA" id="ARBA00023136"/>
    </source>
</evidence>
<dbReference type="PANTHER" id="PTHR43297:SF2">
    <property type="entry name" value="DIPEPTIDE TRANSPORT ATP-BINDING PROTEIN DPPD"/>
    <property type="match status" value="1"/>
</dbReference>
<protein>
    <submittedName>
        <fullName evidence="9">ABC transporter ATP-binding protein</fullName>
    </submittedName>
</protein>
<keyword evidence="10" id="KW-1185">Reference proteome</keyword>
<dbReference type="EMBL" id="JBHSGS010000031">
    <property type="protein sequence ID" value="MFC4719163.1"/>
    <property type="molecule type" value="Genomic_DNA"/>
</dbReference>
<comment type="subcellular location">
    <subcellularLocation>
        <location evidence="1">Cell membrane</location>
        <topology evidence="1">Peripheral membrane protein</topology>
    </subcellularLocation>
</comment>
<sequence length="358" mass="39810">MAKQTILTAENVSVSFKVRSSELRAIRNVSLELKEEETLAIVGESGSGKSVLTKTFTGMLEANGSITGGTIKYHDKVLSDLKKDEDWEGIRGKEIATIFQDPMTSLNPIKTIGSQISEVIIKHQKKSAKEAKQMAIDLMDRTGIPFAAKRYDDYPFQYSGGMRQRIVIAIALACRPKILICDEPTTALDVTIQAQILDLIRELQAEYKFTTIFITHDLGVVASIADKVAVMYAGQIIESGTVEEIFYNPQHPYTWSLLSSLPQLGTKGDHLYSVPGTPPSLYKEIKGDAFAPRSAYAMDIDFNEEPPMFQVSDTHFAKTWLLDPRAPKAEKPEIIQNLHEKMVALQAENERKRGITNG</sequence>
<dbReference type="SUPFAM" id="SSF52540">
    <property type="entry name" value="P-loop containing nucleoside triphosphate hydrolases"/>
    <property type="match status" value="1"/>
</dbReference>
<dbReference type="InterPro" id="IPR013563">
    <property type="entry name" value="Oligopep_ABC_C"/>
</dbReference>
<dbReference type="Proteomes" id="UP001595969">
    <property type="component" value="Unassembled WGS sequence"/>
</dbReference>
<organism evidence="9 10">
    <name type="scientific">Enterococcus lemanii</name>
    <dbReference type="NCBI Taxonomy" id="1159752"/>
    <lineage>
        <taxon>Bacteria</taxon>
        <taxon>Bacillati</taxon>
        <taxon>Bacillota</taxon>
        <taxon>Bacilli</taxon>
        <taxon>Lactobacillales</taxon>
        <taxon>Enterococcaceae</taxon>
        <taxon>Enterococcus</taxon>
    </lineage>
</organism>
<dbReference type="NCBIfam" id="TIGR01727">
    <property type="entry name" value="oligo_HPY"/>
    <property type="match status" value="1"/>
</dbReference>
<reference evidence="10" key="1">
    <citation type="journal article" date="2019" name="Int. J. Syst. Evol. Microbiol.">
        <title>The Global Catalogue of Microorganisms (GCM) 10K type strain sequencing project: providing services to taxonomists for standard genome sequencing and annotation.</title>
        <authorList>
            <consortium name="The Broad Institute Genomics Platform"/>
            <consortium name="The Broad Institute Genome Sequencing Center for Infectious Disease"/>
            <person name="Wu L."/>
            <person name="Ma J."/>
        </authorList>
    </citation>
    <scope>NUCLEOTIDE SEQUENCE [LARGE SCALE GENOMIC DNA]</scope>
    <source>
        <strain evidence="10">CGMCC 1.19032</strain>
    </source>
</reference>
<feature type="domain" description="ABC transporter" evidence="8">
    <location>
        <begin position="7"/>
        <end position="258"/>
    </location>
</feature>
<evidence type="ECO:0000256" key="6">
    <source>
        <dbReference type="ARBA" id="ARBA00022840"/>
    </source>
</evidence>
<evidence type="ECO:0000256" key="2">
    <source>
        <dbReference type="ARBA" id="ARBA00005417"/>
    </source>
</evidence>
<evidence type="ECO:0000256" key="3">
    <source>
        <dbReference type="ARBA" id="ARBA00022448"/>
    </source>
</evidence>
<proteinExistence type="inferred from homology"/>
<dbReference type="RefSeq" id="WP_204653348.1">
    <property type="nucleotide sequence ID" value="NZ_JAFBFD010000008.1"/>
</dbReference>